<dbReference type="EMBL" id="LN899824">
    <property type="protein sequence ID" value="CUV27562.1"/>
    <property type="molecule type" value="Genomic_DNA"/>
</dbReference>
<dbReference type="Gene3D" id="3.60.20.10">
    <property type="entry name" value="Glutamine Phosphoribosylpyrophosphate, subunit 1, domain 1"/>
    <property type="match status" value="1"/>
</dbReference>
<dbReference type="Pfam" id="PF00227">
    <property type="entry name" value="Proteasome"/>
    <property type="match status" value="1"/>
</dbReference>
<dbReference type="GO" id="GO:0008233">
    <property type="term" value="F:peptidase activity"/>
    <property type="evidence" value="ECO:0007669"/>
    <property type="project" value="UniProtKB-KW"/>
</dbReference>
<dbReference type="CDD" id="cd01906">
    <property type="entry name" value="proteasome_protease_HslV"/>
    <property type="match status" value="1"/>
</dbReference>
<dbReference type="GO" id="GO:0051603">
    <property type="term" value="P:proteolysis involved in protein catabolic process"/>
    <property type="evidence" value="ECO:0007669"/>
    <property type="project" value="InterPro"/>
</dbReference>
<evidence type="ECO:0000313" key="6">
    <source>
        <dbReference type="EMBL" id="CUV40204.1"/>
    </source>
</evidence>
<gene>
    <name evidence="10" type="ORF">LH706_08920</name>
    <name evidence="2" type="ORF">PSS4_v1_180051</name>
    <name evidence="9" type="ORF">RD1301_v1_2140003</name>
    <name evidence="1" type="ORF">RSP824_08175</name>
    <name evidence="3" type="ORF">RUN1744_v1_400051</name>
    <name evidence="4" type="ORF">RUN1985_v1_80057</name>
    <name evidence="8" type="ORF">RUN215_v1_550019</name>
    <name evidence="5" type="ORF">TD1301_v1_1240002</name>
    <name evidence="6" type="ORF">TF3108_v1_420055</name>
    <name evidence="7" type="ORF">TO10_v1_160030</name>
</gene>
<evidence type="ECO:0000313" key="9">
    <source>
        <dbReference type="EMBL" id="CUV62225.1"/>
    </source>
</evidence>
<dbReference type="InterPro" id="IPR029055">
    <property type="entry name" value="Ntn_hydrolases_N"/>
</dbReference>
<dbReference type="Proteomes" id="UP000262427">
    <property type="component" value="Chromosome CM"/>
</dbReference>
<reference evidence="10" key="4">
    <citation type="submission" date="2021-10" db="EMBL/GenBank/DDBJ databases">
        <title>Complete genome sequences of five Ralstonia solancearum strains isolated from sunflower.</title>
        <authorList>
            <person name="She X."/>
            <person name="He Z."/>
        </authorList>
    </citation>
    <scope>NUCLEOTIDE SEQUENCE</scope>
    <source>
        <strain evidence="10">RS638</strain>
    </source>
</reference>
<dbReference type="SUPFAM" id="SSF56235">
    <property type="entry name" value="N-terminal nucleophile aminohydrolases (Ntn hydrolases)"/>
    <property type="match status" value="1"/>
</dbReference>
<dbReference type="EMBL" id="LN899823">
    <property type="protein sequence ID" value="CUV23451.1"/>
    <property type="molecule type" value="Genomic_DNA"/>
</dbReference>
<reference evidence="11" key="3">
    <citation type="submission" date="2018-01" db="EMBL/GenBank/DDBJ databases">
        <title>Raltonia solanacearum P824 infects blueberry.</title>
        <authorList>
            <person name="Bocsanczy A.M."/>
            <person name="Norman D.J."/>
        </authorList>
    </citation>
    <scope>NUCLEOTIDE SEQUENCE [LARGE SCALE GENOMIC DNA]</scope>
    <source>
        <strain evidence="11">P824</strain>
    </source>
</reference>
<evidence type="ECO:0000313" key="5">
    <source>
        <dbReference type="EMBL" id="CUV35115.1"/>
    </source>
</evidence>
<dbReference type="EMBL" id="LN899826">
    <property type="protein sequence ID" value="CUV40204.1"/>
    <property type="molecule type" value="Genomic_DNA"/>
</dbReference>
<reference evidence="1" key="2">
    <citation type="submission" date="2018-01" db="EMBL/GenBank/DDBJ databases">
        <title>Ralstonia pseudosolanacearum P824 infects blueberry.</title>
        <authorList>
            <person name="Bocsanczy A.M."/>
            <person name="Norman D.J."/>
        </authorList>
    </citation>
    <scope>NUCLEOTIDE SEQUENCE</scope>
    <source>
        <strain evidence="1">P824</strain>
    </source>
</reference>
<evidence type="ECO:0000313" key="4">
    <source>
        <dbReference type="EMBL" id="CUV27562.1"/>
    </source>
</evidence>
<dbReference type="EMBL" id="LN899820">
    <property type="protein sequence ID" value="CUV55758.1"/>
    <property type="molecule type" value="Genomic_DNA"/>
</dbReference>
<keyword evidence="8" id="KW-0647">Proteasome</keyword>
<evidence type="ECO:0000313" key="2">
    <source>
        <dbReference type="EMBL" id="CUV16795.1"/>
    </source>
</evidence>
<evidence type="ECO:0000313" key="8">
    <source>
        <dbReference type="EMBL" id="CUV55758.1"/>
    </source>
</evidence>
<proteinExistence type="predicted"/>
<dbReference type="EMBL" id="LN899822">
    <property type="protein sequence ID" value="CUV62225.1"/>
    <property type="molecule type" value="Genomic_DNA"/>
</dbReference>
<dbReference type="EMBL" id="LN899821">
    <property type="protein sequence ID" value="CUV16795.1"/>
    <property type="molecule type" value="Genomic_DNA"/>
</dbReference>
<name>A0A0K1ZK61_RALSL</name>
<evidence type="ECO:0000313" key="7">
    <source>
        <dbReference type="EMBL" id="CUV44658.1"/>
    </source>
</evidence>
<dbReference type="PATRIC" id="fig|305.107.peg.4818"/>
<dbReference type="EMBL" id="LN899825">
    <property type="protein sequence ID" value="CUV35115.1"/>
    <property type="molecule type" value="Genomic_DNA"/>
</dbReference>
<evidence type="ECO:0000313" key="10">
    <source>
        <dbReference type="EMBL" id="UZF16532.1"/>
    </source>
</evidence>
<accession>A0A0K1ZK61</accession>
<reference evidence="8" key="1">
    <citation type="submission" date="2015-10" db="EMBL/GenBank/DDBJ databases">
        <authorList>
            <person name="Gilbert D.G."/>
        </authorList>
    </citation>
    <scope>NUCLEOTIDE SEQUENCE</scope>
    <source>
        <strain evidence="8">Phyl III-seqv23</strain>
    </source>
</reference>
<dbReference type="AlphaFoldDB" id="A0A0K1ZK61"/>
<keyword evidence="1" id="KW-0645">Protease</keyword>
<dbReference type="EMBL" id="CP025741">
    <property type="protein sequence ID" value="AYA46467.1"/>
    <property type="molecule type" value="Genomic_DNA"/>
</dbReference>
<evidence type="ECO:0000313" key="3">
    <source>
        <dbReference type="EMBL" id="CUV23451.1"/>
    </source>
</evidence>
<evidence type="ECO:0000313" key="11">
    <source>
        <dbReference type="Proteomes" id="UP000262427"/>
    </source>
</evidence>
<organism evidence="8">
    <name type="scientific">Ralstonia solanacearum</name>
    <name type="common">Pseudomonas solanacearum</name>
    <dbReference type="NCBI Taxonomy" id="305"/>
    <lineage>
        <taxon>Bacteria</taxon>
        <taxon>Pseudomonadati</taxon>
        <taxon>Pseudomonadota</taxon>
        <taxon>Betaproteobacteria</taxon>
        <taxon>Burkholderiales</taxon>
        <taxon>Burkholderiaceae</taxon>
        <taxon>Ralstonia</taxon>
        <taxon>Ralstonia solanacearum species complex</taxon>
    </lineage>
</organism>
<evidence type="ECO:0000313" key="1">
    <source>
        <dbReference type="EMBL" id="AYA46467.1"/>
    </source>
</evidence>
<dbReference type="GO" id="GO:0005839">
    <property type="term" value="C:proteasome core complex"/>
    <property type="evidence" value="ECO:0007669"/>
    <property type="project" value="InterPro"/>
</dbReference>
<keyword evidence="1" id="KW-0378">Hydrolase</keyword>
<protein>
    <submittedName>
        <fullName evidence="1">ATP-dependent protease subunit HslV</fullName>
    </submittedName>
    <submittedName>
        <fullName evidence="10">MFS transporter</fullName>
    </submittedName>
    <submittedName>
        <fullName evidence="8">Putative peptidase t1a, proteasome beta-subunit protein</fullName>
    </submittedName>
</protein>
<dbReference type="InterPro" id="IPR001353">
    <property type="entry name" value="Proteasome_sua/b"/>
</dbReference>
<sequence length="191" mass="20788">MTTCVVVKKDGEVAIAADSLVTFGDTRLARGYEQNQKIFQVGESLIALAGTTAHFPVMRSLLAGLADECRLGSRDDVFRTFLKVHEKLKDEYFVNTKEDDDDPYESSQITCLIANPTGIYGVYSYREVFAFDRFWGIGSGRNFALGAMSAVYDLPGRTAADIAQVGVAAGVEFDKSSGGPIEVHTVRLQDG</sequence>
<dbReference type="EMBL" id="CP085043">
    <property type="protein sequence ID" value="UZF16532.1"/>
    <property type="molecule type" value="Genomic_DNA"/>
</dbReference>
<dbReference type="EMBL" id="LN899827">
    <property type="protein sequence ID" value="CUV44658.1"/>
    <property type="molecule type" value="Genomic_DNA"/>
</dbReference>